<dbReference type="InterPro" id="IPR001932">
    <property type="entry name" value="PPM-type_phosphatase-like_dom"/>
</dbReference>
<sequence length="275" mass="29443">MVNLTQALDITGLTDSGQVREHNEDAIGFDAADGFVVLADGMGGYNAGEVASGIAVEVIAHLLREMLLKNAPERALQAHGQPAAYDMLEHAVRQANASIYGTAQSQPQCAGMGTTVVVGLYFDNRVLVAHVGDSRLYRLRGGALEQITRDHSLLQEQLDSGLITAEEARHSANRNLVTRAVGIDPDVAVDLSEFETQPGDLYLFCSDGLSDMLEDGDIADTLNTLRANLPLAAEQLVQMANDAGGRDNISVVLVGIKRDYPAQSGLWSRLTSWLG</sequence>
<reference evidence="2 3" key="1">
    <citation type="submission" date="2017-04" db="EMBL/GenBank/DDBJ databases">
        <authorList>
            <person name="Afonso C.L."/>
            <person name="Miller P.J."/>
            <person name="Scott M.A."/>
            <person name="Spackman E."/>
            <person name="Goraichik I."/>
            <person name="Dimitrov K.M."/>
            <person name="Suarez D.L."/>
            <person name="Swayne D.E."/>
        </authorList>
    </citation>
    <scope>NUCLEOTIDE SEQUENCE [LARGE SCALE GENOMIC DNA]</scope>
    <source>
        <strain evidence="2 3">DSM 23236</strain>
    </source>
</reference>
<dbReference type="SMART" id="SM00331">
    <property type="entry name" value="PP2C_SIG"/>
    <property type="match status" value="1"/>
</dbReference>
<dbReference type="CDD" id="cd00143">
    <property type="entry name" value="PP2Cc"/>
    <property type="match status" value="1"/>
</dbReference>
<dbReference type="Gene3D" id="3.60.40.10">
    <property type="entry name" value="PPM-type phosphatase domain"/>
    <property type="match status" value="1"/>
</dbReference>
<protein>
    <submittedName>
        <fullName evidence="2">Protein phosphatase</fullName>
    </submittedName>
</protein>
<dbReference type="AlphaFoldDB" id="A0A1W1X261"/>
<accession>A0A1W1X261</accession>
<organism evidence="2 3">
    <name type="scientific">Andreprevotia lacus DSM 23236</name>
    <dbReference type="NCBI Taxonomy" id="1121001"/>
    <lineage>
        <taxon>Bacteria</taxon>
        <taxon>Pseudomonadati</taxon>
        <taxon>Pseudomonadota</taxon>
        <taxon>Betaproteobacteria</taxon>
        <taxon>Neisseriales</taxon>
        <taxon>Chitinibacteraceae</taxon>
        <taxon>Andreprevotia</taxon>
    </lineage>
</organism>
<dbReference type="EMBL" id="FWXD01000002">
    <property type="protein sequence ID" value="SMC18046.1"/>
    <property type="molecule type" value="Genomic_DNA"/>
</dbReference>
<feature type="domain" description="PPM-type phosphatase" evidence="1">
    <location>
        <begin position="10"/>
        <end position="256"/>
    </location>
</feature>
<dbReference type="RefSeq" id="WP_084088927.1">
    <property type="nucleotide sequence ID" value="NZ_FWXD01000002.1"/>
</dbReference>
<dbReference type="InterPro" id="IPR015655">
    <property type="entry name" value="PP2C"/>
</dbReference>
<dbReference type="PROSITE" id="PS51746">
    <property type="entry name" value="PPM_2"/>
    <property type="match status" value="1"/>
</dbReference>
<dbReference type="PANTHER" id="PTHR47992">
    <property type="entry name" value="PROTEIN PHOSPHATASE"/>
    <property type="match status" value="1"/>
</dbReference>
<dbReference type="Pfam" id="PF13672">
    <property type="entry name" value="PP2C_2"/>
    <property type="match status" value="1"/>
</dbReference>
<dbReference type="SUPFAM" id="SSF81606">
    <property type="entry name" value="PP2C-like"/>
    <property type="match status" value="1"/>
</dbReference>
<keyword evidence="3" id="KW-1185">Reference proteome</keyword>
<dbReference type="Proteomes" id="UP000192761">
    <property type="component" value="Unassembled WGS sequence"/>
</dbReference>
<evidence type="ECO:0000313" key="3">
    <source>
        <dbReference type="Proteomes" id="UP000192761"/>
    </source>
</evidence>
<dbReference type="GO" id="GO:0004722">
    <property type="term" value="F:protein serine/threonine phosphatase activity"/>
    <property type="evidence" value="ECO:0007669"/>
    <property type="project" value="InterPro"/>
</dbReference>
<dbReference type="NCBIfam" id="NF033484">
    <property type="entry name" value="Stp1_PP2C_phos"/>
    <property type="match status" value="1"/>
</dbReference>
<gene>
    <name evidence="2" type="ORF">SAMN02745857_00458</name>
</gene>
<dbReference type="InterPro" id="IPR036457">
    <property type="entry name" value="PPM-type-like_dom_sf"/>
</dbReference>
<evidence type="ECO:0000313" key="2">
    <source>
        <dbReference type="EMBL" id="SMC18046.1"/>
    </source>
</evidence>
<proteinExistence type="predicted"/>
<name>A0A1W1X261_9NEIS</name>
<evidence type="ECO:0000259" key="1">
    <source>
        <dbReference type="PROSITE" id="PS51746"/>
    </source>
</evidence>
<dbReference type="STRING" id="1121001.SAMN02745857_00458"/>
<dbReference type="SMART" id="SM00332">
    <property type="entry name" value="PP2Cc"/>
    <property type="match status" value="1"/>
</dbReference>